<dbReference type="InterPro" id="IPR033467">
    <property type="entry name" value="Tesmin/TSO1-like_CXC"/>
</dbReference>
<feature type="compositionally biased region" description="Polar residues" evidence="4">
    <location>
        <begin position="680"/>
        <end position="696"/>
    </location>
</feature>
<gene>
    <name evidence="6" type="ORF">P3X46_005445</name>
</gene>
<dbReference type="PANTHER" id="PTHR46159:SF15">
    <property type="entry name" value="CRC DOMAIN-CONTAINING PROTEIN"/>
    <property type="match status" value="1"/>
</dbReference>
<name>A0ABQ9N3Q6_HEVBR</name>
<keyword evidence="7" id="KW-1185">Reference proteome</keyword>
<dbReference type="PROSITE" id="PS51634">
    <property type="entry name" value="CRC"/>
    <property type="match status" value="1"/>
</dbReference>
<comment type="similarity">
    <text evidence="2">Belongs to the lin-54 family.</text>
</comment>
<sequence length="737" mass="80839">MELNTPNKNHLISTSLSQFEDSPVFNYINNLSPIELVKSVHSDQTFNSLAFSSPPSVFASPKLVSQRDTRSFITRRQLSDPLKPRPSQIRDDNNTSEGVSEAVELSNLSAEQLGCLASSSSPKDVTAEPLNEHLELAIELPEPLKCDSTSPDKSIVPLDAIRRDTAPEEVDKSNERHCLYESEKNLRKICRIDQSEDEAGGDWVTLISNVADALNFESSIIEEHSEEHKLMVDPGTISFISNVLQIPQDSTNDLENGESIVCDDYSEQKMGEPGSQSIVLGKKKEADEIPAILSGSLLNKLVVNDAAAEVDVKGKKRESSCKNRIRRLVFEMAGAHKKESVCQENSTSPISGQSDCEVGHTAKYSTPRISMLSRRGIGLHLNAFATTSSDNKVVKTETSSTKQEMSLVPCDSEDQVTEDAPQILTVVRDEVGISSPKMKRHKIEHAGAACKRCNCKRSKCLKLYCECFAAGLYCIEPCSCQDCFNKPAHEETVLETRKQIESRNPLAFAPKVIRSTDFVSEFGDETNKTPASARHKRGCNCKKSSCLKKYCECFQGGVGCSPNCRCEGCKNTFGTKNGLDENELEGGESEVLEKKASDVTLCDRIESGEEEGADLPIPSETARSSIQLPMTFGGRLSRSLPAFGASSQMCPSQKHGKDIFRQPKFETHLQAIPEEETPEILTSSCPPANGVKSASPNGKRVSPPHQGFGSSAIWRCSRKLILRSVPPFPSLNSPRQQ</sequence>
<evidence type="ECO:0000313" key="7">
    <source>
        <dbReference type="Proteomes" id="UP001174677"/>
    </source>
</evidence>
<comment type="subcellular location">
    <subcellularLocation>
        <location evidence="1">Nucleus</location>
    </subcellularLocation>
</comment>
<dbReference type="SMART" id="SM01114">
    <property type="entry name" value="CXC"/>
    <property type="match status" value="2"/>
</dbReference>
<feature type="domain" description="CRC" evidence="5">
    <location>
        <begin position="449"/>
        <end position="574"/>
    </location>
</feature>
<reference evidence="6" key="1">
    <citation type="journal article" date="2023" name="Plant Biotechnol. J.">
        <title>Chromosome-level wild Hevea brasiliensis genome provides new tools for genomic-assisted breeding and valuable loci to elevate rubber yield.</title>
        <authorList>
            <person name="Cheng H."/>
            <person name="Song X."/>
            <person name="Hu Y."/>
            <person name="Wu T."/>
            <person name="Yang Q."/>
            <person name="An Z."/>
            <person name="Feng S."/>
            <person name="Deng Z."/>
            <person name="Wu W."/>
            <person name="Zeng X."/>
            <person name="Tu M."/>
            <person name="Wang X."/>
            <person name="Huang H."/>
        </authorList>
    </citation>
    <scope>NUCLEOTIDE SEQUENCE</scope>
    <source>
        <strain evidence="6">MT/VB/25A 57/8</strain>
    </source>
</reference>
<comment type="caution">
    <text evidence="6">The sequence shown here is derived from an EMBL/GenBank/DDBJ whole genome shotgun (WGS) entry which is preliminary data.</text>
</comment>
<dbReference type="PANTHER" id="PTHR46159">
    <property type="entry name" value="PROTEIN TESMIN/TSO1-LIKE CXC 2"/>
    <property type="match status" value="1"/>
</dbReference>
<dbReference type="InterPro" id="IPR005172">
    <property type="entry name" value="CRC"/>
</dbReference>
<dbReference type="EMBL" id="JARPOI010000003">
    <property type="protein sequence ID" value="KAJ9185860.1"/>
    <property type="molecule type" value="Genomic_DNA"/>
</dbReference>
<dbReference type="Proteomes" id="UP001174677">
    <property type="component" value="Chromosome 3"/>
</dbReference>
<protein>
    <recommendedName>
        <fullName evidence="5">CRC domain-containing protein</fullName>
    </recommendedName>
</protein>
<proteinExistence type="inferred from homology"/>
<evidence type="ECO:0000313" key="6">
    <source>
        <dbReference type="EMBL" id="KAJ9185860.1"/>
    </source>
</evidence>
<evidence type="ECO:0000259" key="5">
    <source>
        <dbReference type="PROSITE" id="PS51634"/>
    </source>
</evidence>
<accession>A0ABQ9N3Q6</accession>
<evidence type="ECO:0000256" key="4">
    <source>
        <dbReference type="SAM" id="MobiDB-lite"/>
    </source>
</evidence>
<feature type="region of interest" description="Disordered" evidence="4">
    <location>
        <begin position="69"/>
        <end position="101"/>
    </location>
</feature>
<dbReference type="InterPro" id="IPR044522">
    <property type="entry name" value="TSO1-like"/>
</dbReference>
<evidence type="ECO:0000256" key="1">
    <source>
        <dbReference type="ARBA" id="ARBA00004123"/>
    </source>
</evidence>
<feature type="region of interest" description="Disordered" evidence="4">
    <location>
        <begin position="678"/>
        <end position="708"/>
    </location>
</feature>
<dbReference type="Pfam" id="PF03638">
    <property type="entry name" value="TCR"/>
    <property type="match status" value="2"/>
</dbReference>
<evidence type="ECO:0000256" key="2">
    <source>
        <dbReference type="ARBA" id="ARBA00007267"/>
    </source>
</evidence>
<organism evidence="6 7">
    <name type="scientific">Hevea brasiliensis</name>
    <name type="common">Para rubber tree</name>
    <name type="synonym">Siphonia brasiliensis</name>
    <dbReference type="NCBI Taxonomy" id="3981"/>
    <lineage>
        <taxon>Eukaryota</taxon>
        <taxon>Viridiplantae</taxon>
        <taxon>Streptophyta</taxon>
        <taxon>Embryophyta</taxon>
        <taxon>Tracheophyta</taxon>
        <taxon>Spermatophyta</taxon>
        <taxon>Magnoliopsida</taxon>
        <taxon>eudicotyledons</taxon>
        <taxon>Gunneridae</taxon>
        <taxon>Pentapetalae</taxon>
        <taxon>rosids</taxon>
        <taxon>fabids</taxon>
        <taxon>Malpighiales</taxon>
        <taxon>Euphorbiaceae</taxon>
        <taxon>Crotonoideae</taxon>
        <taxon>Micrandreae</taxon>
        <taxon>Hevea</taxon>
    </lineage>
</organism>
<keyword evidence="3" id="KW-0539">Nucleus</keyword>
<evidence type="ECO:0000256" key="3">
    <source>
        <dbReference type="ARBA" id="ARBA00023242"/>
    </source>
</evidence>